<dbReference type="SUPFAM" id="SSF52210">
    <property type="entry name" value="Succinyl-CoA synthetase domains"/>
    <property type="match status" value="2"/>
</dbReference>
<dbReference type="SUPFAM" id="SSF51735">
    <property type="entry name" value="NAD(P)-binding Rossmann-fold domains"/>
    <property type="match status" value="1"/>
</dbReference>
<evidence type="ECO:0000313" key="10">
    <source>
        <dbReference type="Proteomes" id="UP000217528"/>
    </source>
</evidence>
<dbReference type="SUPFAM" id="SSF56059">
    <property type="entry name" value="Glutathione synthetase ATP-binding domain-like"/>
    <property type="match status" value="1"/>
</dbReference>
<keyword evidence="3 9" id="KW-0436">Ligase</keyword>
<dbReference type="Pfam" id="PF13380">
    <property type="entry name" value="CoA_binding_2"/>
    <property type="match status" value="1"/>
</dbReference>
<comment type="catalytic activity">
    <reaction evidence="1">
        <text>acetate + ATP + CoA = acetyl-CoA + ADP + phosphate</text>
        <dbReference type="Rhea" id="RHEA:15081"/>
        <dbReference type="ChEBI" id="CHEBI:30089"/>
        <dbReference type="ChEBI" id="CHEBI:30616"/>
        <dbReference type="ChEBI" id="CHEBI:43474"/>
        <dbReference type="ChEBI" id="CHEBI:57287"/>
        <dbReference type="ChEBI" id="CHEBI:57288"/>
        <dbReference type="ChEBI" id="CHEBI:456216"/>
        <dbReference type="EC" id="6.2.1.13"/>
    </reaction>
</comment>
<dbReference type="GO" id="GO:0043758">
    <property type="term" value="F:acetate-CoA ligase (ADP-forming) activity"/>
    <property type="evidence" value="ECO:0007669"/>
    <property type="project" value="UniProtKB-EC"/>
</dbReference>
<dbReference type="InterPro" id="IPR003781">
    <property type="entry name" value="CoA-bd"/>
</dbReference>
<dbReference type="PANTHER" id="PTHR43334">
    <property type="entry name" value="ACETATE--COA LIGASE [ADP-FORMING]"/>
    <property type="match status" value="1"/>
</dbReference>
<evidence type="ECO:0000256" key="3">
    <source>
        <dbReference type="ARBA" id="ARBA00022598"/>
    </source>
</evidence>
<dbReference type="PANTHER" id="PTHR43334:SF1">
    <property type="entry name" value="3-HYDROXYPROPIONATE--COA LIGASE [ADP-FORMING]"/>
    <property type="match status" value="1"/>
</dbReference>
<dbReference type="GO" id="GO:0005524">
    <property type="term" value="F:ATP binding"/>
    <property type="evidence" value="ECO:0007669"/>
    <property type="project" value="UniProtKB-UniRule"/>
</dbReference>
<dbReference type="NCBIfam" id="TIGR02717">
    <property type="entry name" value="AcCoA-syn-alpha"/>
    <property type="match status" value="1"/>
</dbReference>
<dbReference type="Gene3D" id="3.40.50.261">
    <property type="entry name" value="Succinyl-CoA synthetase domains"/>
    <property type="match status" value="2"/>
</dbReference>
<dbReference type="FunFam" id="3.30.1490.20:FF:000020">
    <property type="entry name" value="Protein lysine acetyltransferase"/>
    <property type="match status" value="1"/>
</dbReference>
<organism evidence="8 10">
    <name type="scientific">Methanosphaera cuniculi</name>
    <dbReference type="NCBI Taxonomy" id="1077256"/>
    <lineage>
        <taxon>Archaea</taxon>
        <taxon>Methanobacteriati</taxon>
        <taxon>Methanobacteriota</taxon>
        <taxon>Methanomada group</taxon>
        <taxon>Methanobacteria</taxon>
        <taxon>Methanobacteriales</taxon>
        <taxon>Methanobacteriaceae</taxon>
        <taxon>Methanosphaera</taxon>
    </lineage>
</organism>
<dbReference type="InterPro" id="IPR014089">
    <property type="entry name" value="AcCoA-synth-alpha"/>
</dbReference>
<protein>
    <recommendedName>
        <fullName evidence="2">acetate--CoA ligase (ADP-forming)</fullName>
        <ecNumber evidence="2">6.2.1.13</ecNumber>
    </recommendedName>
</protein>
<dbReference type="Gene3D" id="3.30.1490.20">
    <property type="entry name" value="ATP-grasp fold, A domain"/>
    <property type="match status" value="1"/>
</dbReference>
<comment type="caution">
    <text evidence="8">The sequence shown here is derived from an EMBL/GenBank/DDBJ whole genome shotgun (WGS) entry which is preliminary data.</text>
</comment>
<evidence type="ECO:0000313" key="9">
    <source>
        <dbReference type="EMBL" id="PWL08792.1"/>
    </source>
</evidence>
<dbReference type="PROSITE" id="PS50975">
    <property type="entry name" value="ATP_GRASP"/>
    <property type="match status" value="1"/>
</dbReference>
<dbReference type="AlphaFoldDB" id="A0A2A2HB78"/>
<dbReference type="EMBL" id="LWMS01000009">
    <property type="protein sequence ID" value="PWL08792.1"/>
    <property type="molecule type" value="Genomic_DNA"/>
</dbReference>
<reference evidence="8 10" key="2">
    <citation type="journal article" date="2017" name="BMC Genomics">
        <title>Genomic analysis of methanogenic archaea reveals a shift towards energy conservation.</title>
        <authorList>
            <person name="Gilmore S.P."/>
            <person name="Henske J.K."/>
            <person name="Sexton J.A."/>
            <person name="Solomon K.V."/>
            <person name="Seppala S."/>
            <person name="Yoo J.I."/>
            <person name="Huyett L.M."/>
            <person name="Pressman A."/>
            <person name="Cogan J.Z."/>
            <person name="Kivenson V."/>
            <person name="Peng X."/>
            <person name="Tan Y."/>
            <person name="Valentine D.L."/>
            <person name="O'Malley M.A."/>
        </authorList>
    </citation>
    <scope>NUCLEOTIDE SEQUENCE [LARGE SCALE GENOMIC DNA]</scope>
    <source>
        <strain evidence="8 10">1R-7</strain>
    </source>
</reference>
<dbReference type="InterPro" id="IPR043938">
    <property type="entry name" value="Ligase_CoA_dom"/>
</dbReference>
<keyword evidence="4 6" id="KW-0547">Nucleotide-binding</keyword>
<accession>A0A2A2HB78</accession>
<keyword evidence="10" id="KW-1185">Reference proteome</keyword>
<dbReference type="InterPro" id="IPR016102">
    <property type="entry name" value="Succinyl-CoA_synth-like"/>
</dbReference>
<dbReference type="GO" id="GO:0046872">
    <property type="term" value="F:metal ion binding"/>
    <property type="evidence" value="ECO:0007669"/>
    <property type="project" value="InterPro"/>
</dbReference>
<evidence type="ECO:0000313" key="11">
    <source>
        <dbReference type="Proteomes" id="UP000246004"/>
    </source>
</evidence>
<dbReference type="Proteomes" id="UP000217528">
    <property type="component" value="Unassembled WGS sequence"/>
</dbReference>
<dbReference type="RefSeq" id="WP_095609322.1">
    <property type="nucleotide sequence ID" value="NZ_LMVN01000027.1"/>
</dbReference>
<evidence type="ECO:0000256" key="4">
    <source>
        <dbReference type="ARBA" id="ARBA00022741"/>
    </source>
</evidence>
<evidence type="ECO:0000256" key="2">
    <source>
        <dbReference type="ARBA" id="ARBA00012957"/>
    </source>
</evidence>
<dbReference type="Pfam" id="PF19045">
    <property type="entry name" value="Ligase_CoA_2"/>
    <property type="match status" value="1"/>
</dbReference>
<dbReference type="InterPro" id="IPR011761">
    <property type="entry name" value="ATP-grasp"/>
</dbReference>
<dbReference type="EMBL" id="LMVN01000027">
    <property type="protein sequence ID" value="PAV06682.1"/>
    <property type="molecule type" value="Genomic_DNA"/>
</dbReference>
<reference evidence="9 11" key="1">
    <citation type="submission" date="2016-04" db="EMBL/GenBank/DDBJ databases">
        <title>Genome sequence of Methanosphaera cuniculi DSM 4103.</title>
        <authorList>
            <person name="Poehlein A."/>
            <person name="Seedorf H."/>
            <person name="Daniel R."/>
        </authorList>
    </citation>
    <scope>NUCLEOTIDE SEQUENCE [LARGE SCALE GENOMIC DNA]</scope>
    <source>
        <strain evidence="9 11">DSM 4103</strain>
    </source>
</reference>
<evidence type="ECO:0000259" key="7">
    <source>
        <dbReference type="PROSITE" id="PS50975"/>
    </source>
</evidence>
<dbReference type="Proteomes" id="UP000246004">
    <property type="component" value="Unassembled WGS sequence"/>
</dbReference>
<dbReference type="InterPro" id="IPR013815">
    <property type="entry name" value="ATP_grasp_subdomain_1"/>
</dbReference>
<feature type="domain" description="ATP-grasp" evidence="7">
    <location>
        <begin position="493"/>
        <end position="529"/>
    </location>
</feature>
<dbReference type="EC" id="6.2.1.13" evidence="2"/>
<keyword evidence="5 6" id="KW-0067">ATP-binding</keyword>
<gene>
    <name evidence="9" type="primary">sucD_1</name>
    <name evidence="8" type="ORF">ASJ82_04425</name>
    <name evidence="9" type="ORF">MSCUN_02840</name>
</gene>
<dbReference type="Pfam" id="PF13549">
    <property type="entry name" value="ATP-grasp_5"/>
    <property type="match status" value="1"/>
</dbReference>
<dbReference type="Gene3D" id="3.30.470.20">
    <property type="entry name" value="ATP-grasp fold, B domain"/>
    <property type="match status" value="1"/>
</dbReference>
<dbReference type="SMART" id="SM00881">
    <property type="entry name" value="CoA_binding"/>
    <property type="match status" value="1"/>
</dbReference>
<dbReference type="InterPro" id="IPR032875">
    <property type="entry name" value="Succ_CoA_lig_flav_dom"/>
</dbReference>
<sequence>MKDLTGLFNPKSVAVIGASNQEGKIGYIVVDNLKKCGYPGEIYPVNTKADGEILGLKAYKSVLDIPGDVDLVVMSIPARFVNDTLRQCGEKGVTDVITLTAGFKEVGGEGVKLEEEMADIAKEYNMNIQGPNCLGSLDTYTPLNASFAQEMPEAGNIAFVSQSGAMTVAILDWSLSEGIGFSKVVSLGNKVDVSEIDVIEELADDDETKVILGYLEGISEGDRFLEVMRRVTKQKPVIILKSGSSQAGAKAVSSHTGSLAGNDFAFDAAFENCGVMRARSMQDLFDYGLAFSKSELPKGKNIAVVTNAGGGGVLTADKIEELGLELAELSDETKDKLKEVIPDEGSVNNPVDVLGDAPPERYEKTLEIILQEPEIDSVIIMACPTASYKAGEVGDAIVKAKETSDKPIIVVNMGGPAFEEENVTLRKASIPTTIFPETAVNILQMMERYATIKAEDQQSCLDQITDVDYDAAAKIINKAIDEGRNALIGSEAYQVAKAYNISAAPIVLATSAQEAADAAEEMGFPVVLKIASDKILHKTDIGGVVVNVQTKDEAENTYNEIIRKAKEAHPDITPDGVEVQKMMPSGHEVLVGMLRDAQFGPIIGFGMGGIYVNLINDVCFKLGSGINDEVIDDQIDSTKISKLLKGYRGDNPSDIDAVKDTIKRVAKLTMDFPEIKELDINPVFVYEDGCSALDIKITL</sequence>
<evidence type="ECO:0000313" key="8">
    <source>
        <dbReference type="EMBL" id="PAV06682.1"/>
    </source>
</evidence>
<dbReference type="InterPro" id="IPR036291">
    <property type="entry name" value="NAD(P)-bd_dom_sf"/>
</dbReference>
<proteinExistence type="predicted"/>
<evidence type="ECO:0000256" key="5">
    <source>
        <dbReference type="ARBA" id="ARBA00022840"/>
    </source>
</evidence>
<name>A0A2A2HB78_9EURY</name>
<dbReference type="OrthoDB" id="18103at2157"/>
<dbReference type="InterPro" id="IPR051538">
    <property type="entry name" value="Acyl-CoA_Synth/Transferase"/>
</dbReference>
<dbReference type="Pfam" id="PF13607">
    <property type="entry name" value="Succ_CoA_lig"/>
    <property type="match status" value="1"/>
</dbReference>
<evidence type="ECO:0000256" key="1">
    <source>
        <dbReference type="ARBA" id="ARBA00001619"/>
    </source>
</evidence>
<evidence type="ECO:0000256" key="6">
    <source>
        <dbReference type="PROSITE-ProRule" id="PRU00409"/>
    </source>
</evidence>
<dbReference type="Gene3D" id="3.40.50.720">
    <property type="entry name" value="NAD(P)-binding Rossmann-like Domain"/>
    <property type="match status" value="1"/>
</dbReference>